<dbReference type="Proteomes" id="UP000033411">
    <property type="component" value="Unassembled WGS sequence"/>
</dbReference>
<dbReference type="GO" id="GO:0046872">
    <property type="term" value="F:metal ion binding"/>
    <property type="evidence" value="ECO:0007669"/>
    <property type="project" value="UniProtKB-KW"/>
</dbReference>
<dbReference type="SUPFAM" id="SSF53187">
    <property type="entry name" value="Zn-dependent exopeptidases"/>
    <property type="match status" value="1"/>
</dbReference>
<dbReference type="Gene3D" id="3.30.70.360">
    <property type="match status" value="1"/>
</dbReference>
<dbReference type="Pfam" id="PF07687">
    <property type="entry name" value="M20_dimer"/>
    <property type="match status" value="1"/>
</dbReference>
<dbReference type="EMBL" id="LANJ01000044">
    <property type="protein sequence ID" value="KKC35885.1"/>
    <property type="molecule type" value="Genomic_DNA"/>
</dbReference>
<evidence type="ECO:0000259" key="4">
    <source>
        <dbReference type="Pfam" id="PF07687"/>
    </source>
</evidence>
<gene>
    <name evidence="5" type="ORF">WH87_15055</name>
</gene>
<feature type="domain" description="Peptidase M20 dimerisation" evidence="4">
    <location>
        <begin position="210"/>
        <end position="367"/>
    </location>
</feature>
<keyword evidence="2" id="KW-0479">Metal-binding</keyword>
<dbReference type="InterPro" id="IPR051458">
    <property type="entry name" value="Cyt/Met_Dipeptidase"/>
</dbReference>
<accession>A0A0F5Q4S5</accession>
<evidence type="ECO:0000313" key="6">
    <source>
        <dbReference type="Proteomes" id="UP000033411"/>
    </source>
</evidence>
<dbReference type="GO" id="GO:0008233">
    <property type="term" value="F:peptidase activity"/>
    <property type="evidence" value="ECO:0007669"/>
    <property type="project" value="UniProtKB-KW"/>
</dbReference>
<dbReference type="NCBIfam" id="NF006579">
    <property type="entry name" value="PRK09104.1"/>
    <property type="match status" value="1"/>
</dbReference>
<protein>
    <recommendedName>
        <fullName evidence="4">Peptidase M20 dimerisation domain-containing protein</fullName>
    </recommendedName>
</protein>
<dbReference type="RefSeq" id="WP_046140755.1">
    <property type="nucleotide sequence ID" value="NZ_LANJ01000044.1"/>
</dbReference>
<dbReference type="PATRIC" id="fig|1293439.3.peg.3065"/>
<dbReference type="GO" id="GO:0006508">
    <property type="term" value="P:proteolysis"/>
    <property type="evidence" value="ECO:0007669"/>
    <property type="project" value="UniProtKB-KW"/>
</dbReference>
<comment type="caution">
    <text evidence="5">The sequence shown here is derived from an EMBL/GenBank/DDBJ whole genome shotgun (WGS) entry which is preliminary data.</text>
</comment>
<dbReference type="Pfam" id="PF01546">
    <property type="entry name" value="Peptidase_M20"/>
    <property type="match status" value="1"/>
</dbReference>
<evidence type="ECO:0000256" key="3">
    <source>
        <dbReference type="ARBA" id="ARBA00022801"/>
    </source>
</evidence>
<dbReference type="Gene3D" id="3.40.630.10">
    <property type="entry name" value="Zn peptidases"/>
    <property type="match status" value="1"/>
</dbReference>
<name>A0A0F5Q4S5_9HYPH</name>
<dbReference type="AlphaFoldDB" id="A0A0F5Q4S5"/>
<keyword evidence="1" id="KW-0645">Protease</keyword>
<sequence length="468" mass="50315">MTAATSVQTSLDRVLAEVDAGLEQSLERLYTLLRIKSISTDPAYAAECQRAADWIAAELNGLGFEAAARPTPGHPVVVAHGPKQDGTHVLFYAHYDVQPVDPLNLWHTDPFEPVLKTDANGRQVIVARGASDDKGQMMTFIEACRAWKKATGSLPVQISLMLEGEEESGGKNLPPFMEANRAELGAADIALVCDTDMWDRQTPSITTMLRGLVAEEIEISCASLDLHSGMFGNAARNPNQLLAEIISSLRNPDGSVAIEGFYDDVAEISPELKAQWQGLGFDQAGFLGDVGLSVPAGEQGRSVLETIWARPTCEINGMSGGYTGDGFKTVIPAKASAKISFRLVSGMQPEKIRAAFRKHVQDRLPADCTVSFSNHGGSPAITVPDDGIYLRQALDGLSGEWDKKAVITGSGGSIPVVGEFKNILGLDSLLIGFAHVDDAIHSPNEKYDLESYHRGIRAWVRVLAAFAS</sequence>
<evidence type="ECO:0000256" key="2">
    <source>
        <dbReference type="ARBA" id="ARBA00022723"/>
    </source>
</evidence>
<dbReference type="STRING" id="1293439.WH87_15055"/>
<dbReference type="InterPro" id="IPR011650">
    <property type="entry name" value="Peptidase_M20_dimer"/>
</dbReference>
<dbReference type="PANTHER" id="PTHR43270:SF12">
    <property type="entry name" value="SUCCINYL-DIAMINOPIMELATE DESUCCINYLASE"/>
    <property type="match status" value="1"/>
</dbReference>
<proteinExistence type="predicted"/>
<organism evidence="5 6">
    <name type="scientific">Devosia epidermidihirudinis</name>
    <dbReference type="NCBI Taxonomy" id="1293439"/>
    <lineage>
        <taxon>Bacteria</taxon>
        <taxon>Pseudomonadati</taxon>
        <taxon>Pseudomonadota</taxon>
        <taxon>Alphaproteobacteria</taxon>
        <taxon>Hyphomicrobiales</taxon>
        <taxon>Devosiaceae</taxon>
        <taxon>Devosia</taxon>
    </lineage>
</organism>
<dbReference type="OrthoDB" id="9761532at2"/>
<dbReference type="InterPro" id="IPR002933">
    <property type="entry name" value="Peptidase_M20"/>
</dbReference>
<keyword evidence="6" id="KW-1185">Reference proteome</keyword>
<dbReference type="PANTHER" id="PTHR43270">
    <property type="entry name" value="BETA-ALA-HIS DIPEPTIDASE"/>
    <property type="match status" value="1"/>
</dbReference>
<keyword evidence="3" id="KW-0378">Hydrolase</keyword>
<evidence type="ECO:0000313" key="5">
    <source>
        <dbReference type="EMBL" id="KKC35885.1"/>
    </source>
</evidence>
<evidence type="ECO:0000256" key="1">
    <source>
        <dbReference type="ARBA" id="ARBA00022670"/>
    </source>
</evidence>
<reference evidence="5 6" key="1">
    <citation type="submission" date="2015-03" db="EMBL/GenBank/DDBJ databases">
        <authorList>
            <person name="Lepp D."/>
            <person name="Hassan Y.I."/>
            <person name="Li X.-Z."/>
            <person name="Zhou T."/>
        </authorList>
    </citation>
    <scope>NUCLEOTIDE SEQUENCE [LARGE SCALE GENOMIC DNA]</scope>
    <source>
        <strain evidence="5 6">E84</strain>
    </source>
</reference>